<dbReference type="InterPro" id="IPR050807">
    <property type="entry name" value="TransReg_Diox_bact_type"/>
</dbReference>
<dbReference type="GO" id="GO:0005829">
    <property type="term" value="C:cytosol"/>
    <property type="evidence" value="ECO:0007669"/>
    <property type="project" value="TreeGrafter"/>
</dbReference>
<protein>
    <submittedName>
        <fullName evidence="3">Helix-turn-helix domain-containing protein</fullName>
    </submittedName>
</protein>
<organism evidence="3 4">
    <name type="scientific">Cupriavidus pauculus</name>
    <dbReference type="NCBI Taxonomy" id="82633"/>
    <lineage>
        <taxon>Bacteria</taxon>
        <taxon>Pseudomonadati</taxon>
        <taxon>Pseudomonadota</taxon>
        <taxon>Betaproteobacteria</taxon>
        <taxon>Burkholderiales</taxon>
        <taxon>Burkholderiaceae</taxon>
        <taxon>Cupriavidus</taxon>
    </lineage>
</organism>
<dbReference type="InterPro" id="IPR010982">
    <property type="entry name" value="Lambda_DNA-bd_dom_sf"/>
</dbReference>
<gene>
    <name evidence="3" type="ORF">FOB72_21995</name>
</gene>
<dbReference type="SMART" id="SM00530">
    <property type="entry name" value="HTH_XRE"/>
    <property type="match status" value="1"/>
</dbReference>
<dbReference type="PROSITE" id="PS50943">
    <property type="entry name" value="HTH_CROC1"/>
    <property type="match status" value="1"/>
</dbReference>
<dbReference type="SUPFAM" id="SSF51182">
    <property type="entry name" value="RmlC-like cupins"/>
    <property type="match status" value="1"/>
</dbReference>
<reference evidence="3 4" key="1">
    <citation type="submission" date="2019-09" db="EMBL/GenBank/DDBJ databases">
        <title>FDA dAtabase for Regulatory Grade micrObial Sequences (FDA-ARGOS): Supporting development and validation of Infectious Disease Dx tests.</title>
        <authorList>
            <person name="Sciortino C."/>
            <person name="Tallon L."/>
            <person name="Sadzewicz L."/>
            <person name="Vavikolanu K."/>
            <person name="Mehta A."/>
            <person name="Aluvathingal J."/>
            <person name="Nadendla S."/>
            <person name="Nandy P."/>
            <person name="Geyer C."/>
            <person name="Yan Y."/>
            <person name="Sichtig H."/>
        </authorList>
    </citation>
    <scope>NUCLEOTIDE SEQUENCE [LARGE SCALE GENOMIC DNA]</scope>
    <source>
        <strain evidence="3 4">FDAARGOS_664</strain>
    </source>
</reference>
<dbReference type="PANTHER" id="PTHR46797:SF20">
    <property type="entry name" value="BLR4304 PROTEIN"/>
    <property type="match status" value="1"/>
</dbReference>
<evidence type="ECO:0000313" key="3">
    <source>
        <dbReference type="EMBL" id="QET04769.1"/>
    </source>
</evidence>
<dbReference type="Pfam" id="PF07883">
    <property type="entry name" value="Cupin_2"/>
    <property type="match status" value="1"/>
</dbReference>
<evidence type="ECO:0000256" key="1">
    <source>
        <dbReference type="ARBA" id="ARBA00023125"/>
    </source>
</evidence>
<dbReference type="GO" id="GO:0003677">
    <property type="term" value="F:DNA binding"/>
    <property type="evidence" value="ECO:0007669"/>
    <property type="project" value="UniProtKB-KW"/>
</dbReference>
<dbReference type="Pfam" id="PF01381">
    <property type="entry name" value="HTH_3"/>
    <property type="match status" value="1"/>
</dbReference>
<accession>A0A5P2HC18</accession>
<dbReference type="InterPro" id="IPR014710">
    <property type="entry name" value="RmlC-like_jellyroll"/>
</dbReference>
<sequence>MNRKATRRGAAADLLDPATLGKRLRTARKQLGWTLVQVAERANVSITTISRAERGQLALGYENVAALAQALQLDIGTLFSDDYALPANHEGPVVTRAGEGVRYRGQSFTYEFLATAATGKPINPVLGTIHARSVNGPKDFAKHAGVEFVYVLSGEIEVHFEHGDKVHLGRGDSLYFDSRIGHAYITVSRQLARVIGVITTESQHMMLAKEEHAAGDV</sequence>
<dbReference type="PANTHER" id="PTHR46797">
    <property type="entry name" value="HTH-TYPE TRANSCRIPTIONAL REGULATOR"/>
    <property type="match status" value="1"/>
</dbReference>
<dbReference type="InterPro" id="IPR013096">
    <property type="entry name" value="Cupin_2"/>
</dbReference>
<dbReference type="InterPro" id="IPR001387">
    <property type="entry name" value="Cro/C1-type_HTH"/>
</dbReference>
<evidence type="ECO:0000313" key="4">
    <source>
        <dbReference type="Proteomes" id="UP000322822"/>
    </source>
</evidence>
<dbReference type="Proteomes" id="UP000322822">
    <property type="component" value="Chromosome 2"/>
</dbReference>
<dbReference type="EMBL" id="CP044067">
    <property type="protein sequence ID" value="QET04769.1"/>
    <property type="molecule type" value="Genomic_DNA"/>
</dbReference>
<dbReference type="OrthoDB" id="9805356at2"/>
<dbReference type="SUPFAM" id="SSF47413">
    <property type="entry name" value="lambda repressor-like DNA-binding domains"/>
    <property type="match status" value="1"/>
</dbReference>
<dbReference type="RefSeq" id="WP_150374831.1">
    <property type="nucleotide sequence ID" value="NZ_CP044067.1"/>
</dbReference>
<dbReference type="CDD" id="cd02209">
    <property type="entry name" value="cupin_XRE_C"/>
    <property type="match status" value="1"/>
</dbReference>
<dbReference type="Gene3D" id="1.10.260.40">
    <property type="entry name" value="lambda repressor-like DNA-binding domains"/>
    <property type="match status" value="1"/>
</dbReference>
<proteinExistence type="predicted"/>
<dbReference type="CDD" id="cd00093">
    <property type="entry name" value="HTH_XRE"/>
    <property type="match status" value="1"/>
</dbReference>
<evidence type="ECO:0000259" key="2">
    <source>
        <dbReference type="PROSITE" id="PS50943"/>
    </source>
</evidence>
<feature type="domain" description="HTH cro/C1-type" evidence="2">
    <location>
        <begin position="24"/>
        <end position="78"/>
    </location>
</feature>
<dbReference type="InterPro" id="IPR011051">
    <property type="entry name" value="RmlC_Cupin_sf"/>
</dbReference>
<keyword evidence="1" id="KW-0238">DNA-binding</keyword>
<name>A0A5P2HC18_9BURK</name>
<dbReference type="AlphaFoldDB" id="A0A5P2HC18"/>
<dbReference type="GO" id="GO:0003700">
    <property type="term" value="F:DNA-binding transcription factor activity"/>
    <property type="evidence" value="ECO:0007669"/>
    <property type="project" value="TreeGrafter"/>
</dbReference>
<dbReference type="Gene3D" id="2.60.120.10">
    <property type="entry name" value="Jelly Rolls"/>
    <property type="match status" value="1"/>
</dbReference>